<evidence type="ECO:0000259" key="1">
    <source>
        <dbReference type="PROSITE" id="PS51186"/>
    </source>
</evidence>
<proteinExistence type="predicted"/>
<sequence>MTDIIFRPIDISRDFQTCYDFRRDSYVCSFGTDDGYAQSVIGYQARMKQRLAHPDWFYIHIWQGAQIIGQLEFRAFSEVAGYGYVHLIYLIPACRGQGIADMAQAFIAETLKRQGCEGVLLSVSRTNTRAVKYYQRWGWRYFKPNPKHATTDFFRREFSDRV</sequence>
<evidence type="ECO:0000313" key="3">
    <source>
        <dbReference type="Proteomes" id="UP001057998"/>
    </source>
</evidence>
<dbReference type="Pfam" id="PF00583">
    <property type="entry name" value="Acetyltransf_1"/>
    <property type="match status" value="1"/>
</dbReference>
<dbReference type="SUPFAM" id="SSF55729">
    <property type="entry name" value="Acyl-CoA N-acyltransferases (Nat)"/>
    <property type="match status" value="1"/>
</dbReference>
<feature type="domain" description="N-acetyltransferase" evidence="1">
    <location>
        <begin position="4"/>
        <end position="157"/>
    </location>
</feature>
<protein>
    <submittedName>
        <fullName evidence="2">GNAT family N-acetyltransferase</fullName>
    </submittedName>
</protein>
<dbReference type="RefSeq" id="WP_255392036.1">
    <property type="nucleotide sequence ID" value="NZ_CP101509.1"/>
</dbReference>
<dbReference type="Proteomes" id="UP001057998">
    <property type="component" value="Chromosome 2"/>
</dbReference>
<dbReference type="InterPro" id="IPR000182">
    <property type="entry name" value="GNAT_dom"/>
</dbReference>
<gene>
    <name evidence="2" type="ORF">NNL38_19095</name>
</gene>
<dbReference type="InterPro" id="IPR016181">
    <property type="entry name" value="Acyl_CoA_acyltransferase"/>
</dbReference>
<reference evidence="2" key="1">
    <citation type="submission" date="2022-07" db="EMBL/GenBank/DDBJ databases">
        <title>Genome sequencing of Photobacterium atrarenae GJH2-4.</title>
        <authorList>
            <person name="Park S.-J."/>
        </authorList>
    </citation>
    <scope>NUCLEOTIDE SEQUENCE</scope>
    <source>
        <strain evidence="2">GJH2-4</strain>
    </source>
</reference>
<name>A0ABY5GPJ9_9GAMM</name>
<dbReference type="Gene3D" id="3.40.630.30">
    <property type="match status" value="1"/>
</dbReference>
<accession>A0ABY5GPJ9</accession>
<dbReference type="EMBL" id="CP101509">
    <property type="protein sequence ID" value="UTV30671.1"/>
    <property type="molecule type" value="Genomic_DNA"/>
</dbReference>
<keyword evidence="3" id="KW-1185">Reference proteome</keyword>
<evidence type="ECO:0000313" key="2">
    <source>
        <dbReference type="EMBL" id="UTV30671.1"/>
    </source>
</evidence>
<organism evidence="2 3">
    <name type="scientific">Photobacterium atrarenae</name>
    <dbReference type="NCBI Taxonomy" id="865757"/>
    <lineage>
        <taxon>Bacteria</taxon>
        <taxon>Pseudomonadati</taxon>
        <taxon>Pseudomonadota</taxon>
        <taxon>Gammaproteobacteria</taxon>
        <taxon>Vibrionales</taxon>
        <taxon>Vibrionaceae</taxon>
        <taxon>Photobacterium</taxon>
    </lineage>
</organism>
<dbReference type="CDD" id="cd04301">
    <property type="entry name" value="NAT_SF"/>
    <property type="match status" value="1"/>
</dbReference>
<dbReference type="PROSITE" id="PS51186">
    <property type="entry name" value="GNAT"/>
    <property type="match status" value="1"/>
</dbReference>